<comment type="caution">
    <text evidence="1">The sequence shown here is derived from an EMBL/GenBank/DDBJ whole genome shotgun (WGS) entry which is preliminary data.</text>
</comment>
<dbReference type="Proteomes" id="UP000252139">
    <property type="component" value="Unassembled WGS sequence"/>
</dbReference>
<organism evidence="1 2">
    <name type="scientific">Rhizopus azygosporus</name>
    <name type="common">Rhizopus microsporus var. azygosporus</name>
    <dbReference type="NCBI Taxonomy" id="86630"/>
    <lineage>
        <taxon>Eukaryota</taxon>
        <taxon>Fungi</taxon>
        <taxon>Fungi incertae sedis</taxon>
        <taxon>Mucoromycota</taxon>
        <taxon>Mucoromycotina</taxon>
        <taxon>Mucoromycetes</taxon>
        <taxon>Mucorales</taxon>
        <taxon>Mucorineae</taxon>
        <taxon>Rhizopodaceae</taxon>
        <taxon>Rhizopus</taxon>
    </lineage>
</organism>
<sequence>MPRLKSGYKCDLIFRQYQNKHSIPLEFGASEAKPNIEDESGTKYMQEGLYKLPRVLKDMLDYLLQEINFDDRSKSIRTVGFLHSGLSSTMIELDRPTTYISRVSRSKAIAISPSVSKFGSTVLPALLSTWVCREIVKEVLQIVSSGDKVNSNDISWFEDCLERPTLPQMP</sequence>
<name>A0A367JLR7_RHIAZ</name>
<reference evidence="1 2" key="1">
    <citation type="journal article" date="2018" name="G3 (Bethesda)">
        <title>Phylogenetic and Phylogenomic Definition of Rhizopus Species.</title>
        <authorList>
            <person name="Gryganskyi A.P."/>
            <person name="Golan J."/>
            <person name="Dolatabadi S."/>
            <person name="Mondo S."/>
            <person name="Robb S."/>
            <person name="Idnurm A."/>
            <person name="Muszewska A."/>
            <person name="Steczkiewicz K."/>
            <person name="Masonjones S."/>
            <person name="Liao H.L."/>
            <person name="Gajdeczka M.T."/>
            <person name="Anike F."/>
            <person name="Vuek A."/>
            <person name="Anishchenko I.M."/>
            <person name="Voigt K."/>
            <person name="de Hoog G.S."/>
            <person name="Smith M.E."/>
            <person name="Heitman J."/>
            <person name="Vilgalys R."/>
            <person name="Stajich J.E."/>
        </authorList>
    </citation>
    <scope>NUCLEOTIDE SEQUENCE [LARGE SCALE GENOMIC DNA]</scope>
    <source>
        <strain evidence="1 2">CBS 357.93</strain>
    </source>
</reference>
<keyword evidence="2" id="KW-1185">Reference proteome</keyword>
<accession>A0A367JLR7</accession>
<proteinExistence type="predicted"/>
<protein>
    <submittedName>
        <fullName evidence="1">Uncharacterized protein</fullName>
    </submittedName>
</protein>
<gene>
    <name evidence="1" type="ORF">CU097_009431</name>
</gene>
<dbReference type="OrthoDB" id="2427805at2759"/>
<evidence type="ECO:0000313" key="1">
    <source>
        <dbReference type="EMBL" id="RCH90877.1"/>
    </source>
</evidence>
<dbReference type="EMBL" id="PJQL01001054">
    <property type="protein sequence ID" value="RCH90877.1"/>
    <property type="molecule type" value="Genomic_DNA"/>
</dbReference>
<dbReference type="AlphaFoldDB" id="A0A367JLR7"/>
<evidence type="ECO:0000313" key="2">
    <source>
        <dbReference type="Proteomes" id="UP000252139"/>
    </source>
</evidence>